<dbReference type="PANTHER" id="PTHR11106">
    <property type="entry name" value="GANGLIOSIDE INDUCED DIFFERENTIATION ASSOCIATED PROTEIN 2-RELATED"/>
    <property type="match status" value="1"/>
</dbReference>
<dbReference type="OrthoDB" id="6194521at2"/>
<dbReference type="Proteomes" id="UP000093199">
    <property type="component" value="Unassembled WGS sequence"/>
</dbReference>
<dbReference type="SUPFAM" id="SSF52949">
    <property type="entry name" value="Macro domain-like"/>
    <property type="match status" value="1"/>
</dbReference>
<dbReference type="Pfam" id="PF01661">
    <property type="entry name" value="Macro"/>
    <property type="match status" value="1"/>
</dbReference>
<dbReference type="InterPro" id="IPR002589">
    <property type="entry name" value="Macro_dom"/>
</dbReference>
<dbReference type="PANTHER" id="PTHR11106:SF27">
    <property type="entry name" value="MACRO DOMAIN-CONTAINING PROTEIN"/>
    <property type="match status" value="1"/>
</dbReference>
<dbReference type="STRING" id="33978.A6M13_00775"/>
<gene>
    <name evidence="2" type="ORF">A6M13_00775</name>
</gene>
<proteinExistence type="predicted"/>
<protein>
    <recommendedName>
        <fullName evidence="1">Macro domain-containing protein</fullName>
    </recommendedName>
</protein>
<reference evidence="2 3" key="1">
    <citation type="submission" date="2016-07" db="EMBL/GenBank/DDBJ databases">
        <title>Caryophanon tenue genome sequencing.</title>
        <authorList>
            <person name="Verma A."/>
            <person name="Pal Y."/>
            <person name="Krishnamurthi S."/>
        </authorList>
    </citation>
    <scope>NUCLEOTIDE SEQUENCE [LARGE SCALE GENOMIC DNA]</scope>
    <source>
        <strain evidence="2 3">DSM 14152</strain>
    </source>
</reference>
<dbReference type="RefSeq" id="WP_066542206.1">
    <property type="nucleotide sequence ID" value="NZ_MASJ01000001.1"/>
</dbReference>
<dbReference type="Gene3D" id="3.40.220.10">
    <property type="entry name" value="Leucine Aminopeptidase, subunit E, domain 1"/>
    <property type="match status" value="1"/>
</dbReference>
<evidence type="ECO:0000259" key="1">
    <source>
        <dbReference type="PROSITE" id="PS51154"/>
    </source>
</evidence>
<keyword evidence="3" id="KW-1185">Reference proteome</keyword>
<dbReference type="SMART" id="SM00506">
    <property type="entry name" value="A1pp"/>
    <property type="match status" value="1"/>
</dbReference>
<sequence length="148" mass="16564">MPYEIIDVPIESLNVEAVVNPTNVVMQFTDGVSARIAEHAGPALQQDCTKLAPLHADEILVTQGYRLHVKWIFHVVTPEWIEHGEEAISLCYARVLQDAVTQRIQSIAVPVFCSEQAGFPAERSVQLAEEVVQHFLKSHPQLIIFIVK</sequence>
<evidence type="ECO:0000313" key="2">
    <source>
        <dbReference type="EMBL" id="OCS88411.1"/>
    </source>
</evidence>
<dbReference type="InterPro" id="IPR043472">
    <property type="entry name" value="Macro_dom-like"/>
</dbReference>
<comment type="caution">
    <text evidence="2">The sequence shown here is derived from an EMBL/GenBank/DDBJ whole genome shotgun (WGS) entry which is preliminary data.</text>
</comment>
<dbReference type="PROSITE" id="PS51154">
    <property type="entry name" value="MACRO"/>
    <property type="match status" value="1"/>
</dbReference>
<feature type="domain" description="Macro" evidence="1">
    <location>
        <begin position="1"/>
        <end position="148"/>
    </location>
</feature>
<accession>A0A1C0YMM9</accession>
<dbReference type="AlphaFoldDB" id="A0A1C0YMM9"/>
<name>A0A1C0YMM9_9BACL</name>
<dbReference type="EMBL" id="MASJ01000001">
    <property type="protein sequence ID" value="OCS88411.1"/>
    <property type="molecule type" value="Genomic_DNA"/>
</dbReference>
<organism evidence="2 3">
    <name type="scientific">Caryophanon tenue</name>
    <dbReference type="NCBI Taxonomy" id="33978"/>
    <lineage>
        <taxon>Bacteria</taxon>
        <taxon>Bacillati</taxon>
        <taxon>Bacillota</taxon>
        <taxon>Bacilli</taxon>
        <taxon>Bacillales</taxon>
        <taxon>Caryophanaceae</taxon>
        <taxon>Caryophanon</taxon>
    </lineage>
</organism>
<evidence type="ECO:0000313" key="3">
    <source>
        <dbReference type="Proteomes" id="UP000093199"/>
    </source>
</evidence>